<reference evidence="2" key="1">
    <citation type="submission" date="2021-12" db="EMBL/GenBank/DDBJ databases">
        <title>Comparative genomics, transcriptomics and evolutionary studies reveal genomic signatures of adaptation to plant cell wall in hemibiotrophic fungi.</title>
        <authorList>
            <consortium name="DOE Joint Genome Institute"/>
            <person name="Baroncelli R."/>
            <person name="Diaz J.F."/>
            <person name="Benocci T."/>
            <person name="Peng M."/>
            <person name="Battaglia E."/>
            <person name="Haridas S."/>
            <person name="Andreopoulos W."/>
            <person name="Labutti K."/>
            <person name="Pangilinan J."/>
            <person name="Floch G.L."/>
            <person name="Makela M.R."/>
            <person name="Henrissat B."/>
            <person name="Grigoriev I.V."/>
            <person name="Crouch J.A."/>
            <person name="De Vries R.P."/>
            <person name="Sukno S.A."/>
            <person name="Thon M.R."/>
        </authorList>
    </citation>
    <scope>NUCLEOTIDE SEQUENCE</scope>
    <source>
        <strain evidence="2">CBS 112980</strain>
    </source>
</reference>
<organism evidence="2 3">
    <name type="scientific">Glomerella acutata</name>
    <name type="common">Colletotrichum acutatum</name>
    <dbReference type="NCBI Taxonomy" id="27357"/>
    <lineage>
        <taxon>Eukaryota</taxon>
        <taxon>Fungi</taxon>
        <taxon>Dikarya</taxon>
        <taxon>Ascomycota</taxon>
        <taxon>Pezizomycotina</taxon>
        <taxon>Sordariomycetes</taxon>
        <taxon>Hypocreomycetidae</taxon>
        <taxon>Glomerellales</taxon>
        <taxon>Glomerellaceae</taxon>
        <taxon>Colletotrichum</taxon>
        <taxon>Colletotrichum acutatum species complex</taxon>
    </lineage>
</organism>
<evidence type="ECO:0000256" key="1">
    <source>
        <dbReference type="SAM" id="MobiDB-lite"/>
    </source>
</evidence>
<gene>
    <name evidence="2" type="ORF">BDZ83DRAFT_759758</name>
</gene>
<keyword evidence="3" id="KW-1185">Reference proteome</keyword>
<proteinExistence type="predicted"/>
<comment type="caution">
    <text evidence="2">The sequence shown here is derived from an EMBL/GenBank/DDBJ whole genome shotgun (WGS) entry which is preliminary data.</text>
</comment>
<dbReference type="EMBL" id="JAHMHS010000010">
    <property type="protein sequence ID" value="KAK1729654.1"/>
    <property type="molecule type" value="Genomic_DNA"/>
</dbReference>
<dbReference type="AlphaFoldDB" id="A0AAD9D0K9"/>
<dbReference type="Proteomes" id="UP001244207">
    <property type="component" value="Unassembled WGS sequence"/>
</dbReference>
<evidence type="ECO:0000313" key="2">
    <source>
        <dbReference type="EMBL" id="KAK1729654.1"/>
    </source>
</evidence>
<dbReference type="GeneID" id="85399050"/>
<feature type="region of interest" description="Disordered" evidence="1">
    <location>
        <begin position="75"/>
        <end position="105"/>
    </location>
</feature>
<accession>A0AAD9D0K9</accession>
<protein>
    <submittedName>
        <fullName evidence="2">Uncharacterized protein</fullName>
    </submittedName>
</protein>
<sequence>MSSLTNSRTSTVGTEYGKTIRMGKAKVVGLSPLAVCRIRTNLLMEAAPAPCAPFAPEPAGALIRLMTELEKARSGFLPQQGPGTGRLHRGRDSEQNPNRNRSATCRRAASKAYHTTVTTPHLSHELGGVLGKANTSDALQAVVLHNAWLLGQPILRGQVLWSLVLKIDAVDLESSKLSFRSRDGLDLDWPALTGLELQMIPAWQSQIQLEFPVYDCIGDSPDLTKMSGV</sequence>
<evidence type="ECO:0000313" key="3">
    <source>
        <dbReference type="Proteomes" id="UP001244207"/>
    </source>
</evidence>
<name>A0AAD9D0K9_GLOAC</name>
<dbReference type="RefSeq" id="XP_060369709.1">
    <property type="nucleotide sequence ID" value="XM_060515152.1"/>
</dbReference>